<evidence type="ECO:0000259" key="5">
    <source>
        <dbReference type="Pfam" id="PF00496"/>
    </source>
</evidence>
<evidence type="ECO:0000313" key="6">
    <source>
        <dbReference type="EMBL" id="BDG70105.1"/>
    </source>
</evidence>
<sequence>MVLTLALERVDFLPLGRVTDDTSILTLRSLVFEPLCRWRDGRVEPGLLAAWAHDDGGRAWQFALRRDATFHDGSPCTADDVAETIAAHLRGIDMFGMPWPYARYLAHARITPEGPGMLSISTPEPLADLPEILAEFFVMRAAPDGAMTLGTGPYRVLDHAAGSHALLEATEAPGTRLRMVAVPDAQARHRMVAEGGADVAANLERLAHPGLRDATLRWGHAANTLSVMYYLDCRRGAFTHPAARRAVNHAVDVPAIIDTVFHGLAVPASTVVSPFHLGHREAALEPIRHDRDAARRLFDEARVTGELLIRTPLHMPERAPRISEMIAHDLARIGISVRIDTEADRPEYARQVGRGQIGDLAIFDSSPASTFRVLNDKVSSTVQGQWWQGFDDPVLEPMIAAANRTMDIDARAGAYARCLRRLHENPPWLYLFHPVECFAARPDAPPMSLDHRGVLTIG</sequence>
<name>A0ABM7XXB7_9PROT</name>
<reference evidence="6 7" key="1">
    <citation type="journal article" date="2016" name="Microbes Environ.">
        <title>Phylogenetically diverse aerobic anoxygenic phototrophic bacteria isolated from epilithic biofilms in Tama river, Japan.</title>
        <authorList>
            <person name="Hirose S."/>
            <person name="Matsuura K."/>
            <person name="Haruta S."/>
        </authorList>
    </citation>
    <scope>NUCLEOTIDE SEQUENCE [LARGE SCALE GENOMIC DNA]</scope>
    <source>
        <strain evidence="6 7">S08</strain>
    </source>
</reference>
<evidence type="ECO:0000256" key="1">
    <source>
        <dbReference type="ARBA" id="ARBA00004418"/>
    </source>
</evidence>
<comment type="subcellular location">
    <subcellularLocation>
        <location evidence="1">Periplasm</location>
    </subcellularLocation>
</comment>
<dbReference type="PIRSF" id="PIRSF002741">
    <property type="entry name" value="MppA"/>
    <property type="match status" value="1"/>
</dbReference>
<evidence type="ECO:0000256" key="3">
    <source>
        <dbReference type="ARBA" id="ARBA00022448"/>
    </source>
</evidence>
<keyword evidence="3" id="KW-0813">Transport</keyword>
<dbReference type="InterPro" id="IPR000914">
    <property type="entry name" value="SBP_5_dom"/>
</dbReference>
<keyword evidence="7" id="KW-1185">Reference proteome</keyword>
<dbReference type="EMBL" id="AP025637">
    <property type="protein sequence ID" value="BDG70105.1"/>
    <property type="molecule type" value="Genomic_DNA"/>
</dbReference>
<organism evidence="6 7">
    <name type="scientific">Roseomonas fluvialis</name>
    <dbReference type="NCBI Taxonomy" id="1750527"/>
    <lineage>
        <taxon>Bacteria</taxon>
        <taxon>Pseudomonadati</taxon>
        <taxon>Pseudomonadota</taxon>
        <taxon>Alphaproteobacteria</taxon>
        <taxon>Acetobacterales</taxon>
        <taxon>Roseomonadaceae</taxon>
        <taxon>Roseomonas</taxon>
    </lineage>
</organism>
<proteinExistence type="inferred from homology"/>
<dbReference type="PANTHER" id="PTHR30290:SF9">
    <property type="entry name" value="OLIGOPEPTIDE-BINDING PROTEIN APPA"/>
    <property type="match status" value="1"/>
</dbReference>
<dbReference type="RefSeq" id="WP_244457454.1">
    <property type="nucleotide sequence ID" value="NZ_AP025637.1"/>
</dbReference>
<dbReference type="InterPro" id="IPR030678">
    <property type="entry name" value="Peptide/Ni-bd"/>
</dbReference>
<evidence type="ECO:0000256" key="2">
    <source>
        <dbReference type="ARBA" id="ARBA00005695"/>
    </source>
</evidence>
<dbReference type="Gene3D" id="3.10.105.10">
    <property type="entry name" value="Dipeptide-binding Protein, Domain 3"/>
    <property type="match status" value="1"/>
</dbReference>
<dbReference type="InterPro" id="IPR039424">
    <property type="entry name" value="SBP_5"/>
</dbReference>
<dbReference type="PANTHER" id="PTHR30290">
    <property type="entry name" value="PERIPLASMIC BINDING COMPONENT OF ABC TRANSPORTER"/>
    <property type="match status" value="1"/>
</dbReference>
<comment type="similarity">
    <text evidence="2">Belongs to the bacterial solute-binding protein 5 family.</text>
</comment>
<gene>
    <name evidence="6" type="ORF">Rmf_00340</name>
</gene>
<keyword evidence="4" id="KW-0732">Signal</keyword>
<dbReference type="Proteomes" id="UP000831327">
    <property type="component" value="Chromosome"/>
</dbReference>
<dbReference type="SUPFAM" id="SSF53850">
    <property type="entry name" value="Periplasmic binding protein-like II"/>
    <property type="match status" value="1"/>
</dbReference>
<dbReference type="Pfam" id="PF00496">
    <property type="entry name" value="SBP_bac_5"/>
    <property type="match status" value="1"/>
</dbReference>
<evidence type="ECO:0000313" key="7">
    <source>
        <dbReference type="Proteomes" id="UP000831327"/>
    </source>
</evidence>
<protein>
    <submittedName>
        <fullName evidence="6">Peptide ABC transporter substrate-binding protein</fullName>
    </submittedName>
</protein>
<accession>A0ABM7XXB7</accession>
<feature type="domain" description="Solute-binding protein family 5" evidence="5">
    <location>
        <begin position="43"/>
        <end position="348"/>
    </location>
</feature>
<dbReference type="Gene3D" id="3.40.190.10">
    <property type="entry name" value="Periplasmic binding protein-like II"/>
    <property type="match status" value="1"/>
</dbReference>
<evidence type="ECO:0000256" key="4">
    <source>
        <dbReference type="ARBA" id="ARBA00022729"/>
    </source>
</evidence>